<dbReference type="Proteomes" id="UP001335648">
    <property type="component" value="Unassembled WGS sequence"/>
</dbReference>
<keyword evidence="3" id="KW-1185">Reference proteome</keyword>
<evidence type="ECO:0000313" key="2">
    <source>
        <dbReference type="EMBL" id="KAK5875188.1"/>
    </source>
</evidence>
<reference evidence="2 3" key="1">
    <citation type="journal article" date="2023" name="Mol. Biol. Evol.">
        <title>Genomics of Secondarily Temperate Adaptation in the Only Non-Antarctic Icefish.</title>
        <authorList>
            <person name="Rivera-Colon A.G."/>
            <person name="Rayamajhi N."/>
            <person name="Minhas B.F."/>
            <person name="Madrigal G."/>
            <person name="Bilyk K.T."/>
            <person name="Yoon V."/>
            <person name="Hune M."/>
            <person name="Gregory S."/>
            <person name="Cheng C.H.C."/>
            <person name="Catchen J.M."/>
        </authorList>
    </citation>
    <scope>NUCLEOTIDE SEQUENCE [LARGE SCALE GENOMIC DNA]</scope>
    <source>
        <strain evidence="2">JC2023a</strain>
    </source>
</reference>
<gene>
    <name evidence="2" type="ORF">CesoFtcFv8_027699</name>
</gene>
<dbReference type="AlphaFoldDB" id="A0AAN8AW72"/>
<proteinExistence type="predicted"/>
<sequence>MRQNTARGRPWSSHRTREELTPGKRCQTRELSAFQDMAVEMWTKLPVLGSAGECHECYCYHTEGPA</sequence>
<feature type="region of interest" description="Disordered" evidence="1">
    <location>
        <begin position="1"/>
        <end position="24"/>
    </location>
</feature>
<dbReference type="EMBL" id="JAULUE010002069">
    <property type="protein sequence ID" value="KAK5875188.1"/>
    <property type="molecule type" value="Genomic_DNA"/>
</dbReference>
<organism evidence="2 3">
    <name type="scientific">Champsocephalus esox</name>
    <name type="common">pike icefish</name>
    <dbReference type="NCBI Taxonomy" id="159716"/>
    <lineage>
        <taxon>Eukaryota</taxon>
        <taxon>Metazoa</taxon>
        <taxon>Chordata</taxon>
        <taxon>Craniata</taxon>
        <taxon>Vertebrata</taxon>
        <taxon>Euteleostomi</taxon>
        <taxon>Actinopterygii</taxon>
        <taxon>Neopterygii</taxon>
        <taxon>Teleostei</taxon>
        <taxon>Neoteleostei</taxon>
        <taxon>Acanthomorphata</taxon>
        <taxon>Eupercaria</taxon>
        <taxon>Perciformes</taxon>
        <taxon>Notothenioidei</taxon>
        <taxon>Channichthyidae</taxon>
        <taxon>Champsocephalus</taxon>
    </lineage>
</organism>
<accession>A0AAN8AW72</accession>
<evidence type="ECO:0000256" key="1">
    <source>
        <dbReference type="SAM" id="MobiDB-lite"/>
    </source>
</evidence>
<name>A0AAN8AW72_9TELE</name>
<evidence type="ECO:0000313" key="3">
    <source>
        <dbReference type="Proteomes" id="UP001335648"/>
    </source>
</evidence>
<protein>
    <submittedName>
        <fullName evidence="2">Uncharacterized protein</fullName>
    </submittedName>
</protein>
<comment type="caution">
    <text evidence="2">The sequence shown here is derived from an EMBL/GenBank/DDBJ whole genome shotgun (WGS) entry which is preliminary data.</text>
</comment>